<comment type="caution">
    <text evidence="1">The sequence shown here is derived from an EMBL/GenBank/DDBJ whole genome shotgun (WGS) entry which is preliminary data.</text>
</comment>
<organism evidence="1 2">
    <name type="scientific">Dethiosulfatarculus sandiegensis</name>
    <dbReference type="NCBI Taxonomy" id="1429043"/>
    <lineage>
        <taxon>Bacteria</taxon>
        <taxon>Pseudomonadati</taxon>
        <taxon>Thermodesulfobacteriota</taxon>
        <taxon>Desulfarculia</taxon>
        <taxon>Desulfarculales</taxon>
        <taxon>Desulfarculaceae</taxon>
        <taxon>Dethiosulfatarculus</taxon>
    </lineage>
</organism>
<evidence type="ECO:0000313" key="1">
    <source>
        <dbReference type="EMBL" id="KIX13447.1"/>
    </source>
</evidence>
<protein>
    <submittedName>
        <fullName evidence="1">Uncharacterized protein</fullName>
    </submittedName>
</protein>
<evidence type="ECO:0000313" key="2">
    <source>
        <dbReference type="Proteomes" id="UP000032233"/>
    </source>
</evidence>
<proteinExistence type="predicted"/>
<keyword evidence="2" id="KW-1185">Reference proteome</keyword>
<name>A0A0D2GET9_9BACT</name>
<dbReference type="STRING" id="1429043.X474_13260"/>
<dbReference type="Proteomes" id="UP000032233">
    <property type="component" value="Unassembled WGS sequence"/>
</dbReference>
<reference evidence="1 2" key="1">
    <citation type="submission" date="2013-11" db="EMBL/GenBank/DDBJ databases">
        <title>Metagenomic analysis of a methanogenic consortium involved in long chain n-alkane degradation.</title>
        <authorList>
            <person name="Davidova I.A."/>
            <person name="Callaghan A.V."/>
            <person name="Wawrik B."/>
            <person name="Pruitt S."/>
            <person name="Marks C."/>
            <person name="Duncan K.E."/>
            <person name="Suflita J.M."/>
        </authorList>
    </citation>
    <scope>NUCLEOTIDE SEQUENCE [LARGE SCALE GENOMIC DNA]</scope>
    <source>
        <strain evidence="1 2">SPR</strain>
    </source>
</reference>
<gene>
    <name evidence="1" type="ORF">X474_13260</name>
</gene>
<dbReference type="EMBL" id="AZAC01000015">
    <property type="protein sequence ID" value="KIX13447.1"/>
    <property type="molecule type" value="Genomic_DNA"/>
</dbReference>
<accession>A0A0D2GET9</accession>
<sequence length="40" mass="4811">MKIIRDFFANKLLKTVRSYYLTLKHNRDLVSRPGCVFPRL</sequence>
<dbReference type="InParanoid" id="A0A0D2GET9"/>
<dbReference type="AlphaFoldDB" id="A0A0D2GET9"/>